<sequence>MKAPLPDHEEPTMPTDLRMTPQRSIVHEVLRASHDHPTATDVFIRAKDRMPGISLATVYNCLDTLVEHKLVRQVNLERSSTRFCANLNDHVHFHCEQCGAVADAQPLDMIEAPKLWRLPKGSRVTKLDVAIRGLCPECAKKKPTP</sequence>
<dbReference type="InterPro" id="IPR036388">
    <property type="entry name" value="WH-like_DNA-bd_sf"/>
</dbReference>
<dbReference type="InterPro" id="IPR002481">
    <property type="entry name" value="FUR"/>
</dbReference>
<dbReference type="SUPFAM" id="SSF46785">
    <property type="entry name" value="Winged helix' DNA-binding domain"/>
    <property type="match status" value="1"/>
</dbReference>
<proteinExistence type="inferred from homology"/>
<evidence type="ECO:0000256" key="7">
    <source>
        <dbReference type="PIRSR" id="PIRSR602481-1"/>
    </source>
</evidence>
<dbReference type="PANTHER" id="PTHR33202">
    <property type="entry name" value="ZINC UPTAKE REGULATION PROTEIN"/>
    <property type="match status" value="1"/>
</dbReference>
<dbReference type="CDD" id="cd07153">
    <property type="entry name" value="Fur_like"/>
    <property type="match status" value="1"/>
</dbReference>
<dbReference type="GO" id="GO:0000976">
    <property type="term" value="F:transcription cis-regulatory region binding"/>
    <property type="evidence" value="ECO:0007669"/>
    <property type="project" value="TreeGrafter"/>
</dbReference>
<dbReference type="Proteomes" id="UP000253426">
    <property type="component" value="Unassembled WGS sequence"/>
</dbReference>
<keyword evidence="9" id="KW-1185">Reference proteome</keyword>
<dbReference type="InterPro" id="IPR043135">
    <property type="entry name" value="Fur_C"/>
</dbReference>
<comment type="caution">
    <text evidence="8">The sequence shown here is derived from an EMBL/GenBank/DDBJ whole genome shotgun (WGS) entry which is preliminary data.</text>
</comment>
<dbReference type="RefSeq" id="WP_113959647.1">
    <property type="nucleotide sequence ID" value="NZ_QNRR01000006.1"/>
</dbReference>
<protein>
    <submittedName>
        <fullName evidence="8">Fur family peroxide stress response transcriptional regulator</fullName>
    </submittedName>
</protein>
<accession>A0A366HL91</accession>
<keyword evidence="4" id="KW-0805">Transcription regulation</keyword>
<feature type="binding site" evidence="7">
    <location>
        <position position="135"/>
    </location>
    <ligand>
        <name>Zn(2+)</name>
        <dbReference type="ChEBI" id="CHEBI:29105"/>
    </ligand>
</feature>
<dbReference type="EMBL" id="QNRR01000006">
    <property type="protein sequence ID" value="RBP42523.1"/>
    <property type="molecule type" value="Genomic_DNA"/>
</dbReference>
<comment type="similarity">
    <text evidence="1">Belongs to the Fur family.</text>
</comment>
<evidence type="ECO:0000313" key="8">
    <source>
        <dbReference type="EMBL" id="RBP42523.1"/>
    </source>
</evidence>
<dbReference type="GO" id="GO:0045892">
    <property type="term" value="P:negative regulation of DNA-templated transcription"/>
    <property type="evidence" value="ECO:0007669"/>
    <property type="project" value="TreeGrafter"/>
</dbReference>
<evidence type="ECO:0000256" key="3">
    <source>
        <dbReference type="ARBA" id="ARBA00022833"/>
    </source>
</evidence>
<dbReference type="PANTHER" id="PTHR33202:SF22">
    <property type="entry name" value="HYDROGEN PEROXIDE SENSITIVE REPRESSOR"/>
    <property type="match status" value="1"/>
</dbReference>
<name>A0A366HL91_9BACT</name>
<dbReference type="GO" id="GO:1900376">
    <property type="term" value="P:regulation of secondary metabolite biosynthetic process"/>
    <property type="evidence" value="ECO:0007669"/>
    <property type="project" value="TreeGrafter"/>
</dbReference>
<feature type="binding site" evidence="7">
    <location>
        <position position="138"/>
    </location>
    <ligand>
        <name>Zn(2+)</name>
        <dbReference type="ChEBI" id="CHEBI:29105"/>
    </ligand>
</feature>
<dbReference type="GO" id="GO:0003700">
    <property type="term" value="F:DNA-binding transcription factor activity"/>
    <property type="evidence" value="ECO:0007669"/>
    <property type="project" value="InterPro"/>
</dbReference>
<feature type="binding site" evidence="7">
    <location>
        <position position="95"/>
    </location>
    <ligand>
        <name>Zn(2+)</name>
        <dbReference type="ChEBI" id="CHEBI:29105"/>
    </ligand>
</feature>
<dbReference type="InterPro" id="IPR036390">
    <property type="entry name" value="WH_DNA-bd_sf"/>
</dbReference>
<dbReference type="OrthoDB" id="8659436at2"/>
<keyword evidence="2" id="KW-0678">Repressor</keyword>
<reference evidence="8 9" key="1">
    <citation type="submission" date="2018-06" db="EMBL/GenBank/DDBJ databases">
        <title>Genomic Encyclopedia of Type Strains, Phase IV (KMG-IV): sequencing the most valuable type-strain genomes for metagenomic binning, comparative biology and taxonomic classification.</title>
        <authorList>
            <person name="Goeker M."/>
        </authorList>
    </citation>
    <scope>NUCLEOTIDE SEQUENCE [LARGE SCALE GENOMIC DNA]</scope>
    <source>
        <strain evidence="8 9">DSM 25532</strain>
    </source>
</reference>
<evidence type="ECO:0000313" key="9">
    <source>
        <dbReference type="Proteomes" id="UP000253426"/>
    </source>
</evidence>
<dbReference type="AlphaFoldDB" id="A0A366HL91"/>
<evidence type="ECO:0000256" key="1">
    <source>
        <dbReference type="ARBA" id="ARBA00007957"/>
    </source>
</evidence>
<evidence type="ECO:0000256" key="4">
    <source>
        <dbReference type="ARBA" id="ARBA00023015"/>
    </source>
</evidence>
<keyword evidence="3 7" id="KW-0862">Zinc</keyword>
<dbReference type="Pfam" id="PF01475">
    <property type="entry name" value="FUR"/>
    <property type="match status" value="1"/>
</dbReference>
<dbReference type="GO" id="GO:0008270">
    <property type="term" value="F:zinc ion binding"/>
    <property type="evidence" value="ECO:0007669"/>
    <property type="project" value="TreeGrafter"/>
</dbReference>
<comment type="cofactor">
    <cofactor evidence="7">
        <name>Zn(2+)</name>
        <dbReference type="ChEBI" id="CHEBI:29105"/>
    </cofactor>
    <text evidence="7">Binds 1 zinc ion per subunit.</text>
</comment>
<keyword evidence="5" id="KW-0238">DNA-binding</keyword>
<keyword evidence="6" id="KW-0804">Transcription</keyword>
<keyword evidence="7" id="KW-0479">Metal-binding</keyword>
<feature type="binding site" evidence="7">
    <location>
        <position position="98"/>
    </location>
    <ligand>
        <name>Zn(2+)</name>
        <dbReference type="ChEBI" id="CHEBI:29105"/>
    </ligand>
</feature>
<dbReference type="Gene3D" id="1.10.10.10">
    <property type="entry name" value="Winged helix-like DNA-binding domain superfamily/Winged helix DNA-binding domain"/>
    <property type="match status" value="1"/>
</dbReference>
<dbReference type="Gene3D" id="3.30.1490.190">
    <property type="match status" value="1"/>
</dbReference>
<evidence type="ECO:0000256" key="5">
    <source>
        <dbReference type="ARBA" id="ARBA00023125"/>
    </source>
</evidence>
<organism evidence="8 9">
    <name type="scientific">Roseimicrobium gellanilyticum</name>
    <dbReference type="NCBI Taxonomy" id="748857"/>
    <lineage>
        <taxon>Bacteria</taxon>
        <taxon>Pseudomonadati</taxon>
        <taxon>Verrucomicrobiota</taxon>
        <taxon>Verrucomicrobiia</taxon>
        <taxon>Verrucomicrobiales</taxon>
        <taxon>Verrucomicrobiaceae</taxon>
        <taxon>Roseimicrobium</taxon>
    </lineage>
</organism>
<evidence type="ECO:0000256" key="2">
    <source>
        <dbReference type="ARBA" id="ARBA00022491"/>
    </source>
</evidence>
<gene>
    <name evidence="8" type="ORF">DES53_106232</name>
</gene>
<evidence type="ECO:0000256" key="6">
    <source>
        <dbReference type="ARBA" id="ARBA00023163"/>
    </source>
</evidence>